<reference evidence="2 3" key="1">
    <citation type="submission" date="2023-03" db="EMBL/GenBank/DDBJ databases">
        <title>Genome insight into feeding habits of ladybird beetles.</title>
        <authorList>
            <person name="Li H.-S."/>
            <person name="Huang Y.-H."/>
            <person name="Pang H."/>
        </authorList>
    </citation>
    <scope>NUCLEOTIDE SEQUENCE [LARGE SCALE GENOMIC DNA]</scope>
    <source>
        <strain evidence="2">SYSU_2023b</strain>
        <tissue evidence="2">Whole body</tissue>
    </source>
</reference>
<protein>
    <submittedName>
        <fullName evidence="2">Uncharacterized protein</fullName>
    </submittedName>
</protein>
<feature type="region of interest" description="Disordered" evidence="1">
    <location>
        <begin position="45"/>
        <end position="76"/>
    </location>
</feature>
<comment type="caution">
    <text evidence="2">The sequence shown here is derived from an EMBL/GenBank/DDBJ whole genome shotgun (WGS) entry which is preliminary data.</text>
</comment>
<feature type="region of interest" description="Disordered" evidence="1">
    <location>
        <begin position="1"/>
        <end position="31"/>
    </location>
</feature>
<organism evidence="2 3">
    <name type="scientific">Henosepilachna vigintioctopunctata</name>
    <dbReference type="NCBI Taxonomy" id="420089"/>
    <lineage>
        <taxon>Eukaryota</taxon>
        <taxon>Metazoa</taxon>
        <taxon>Ecdysozoa</taxon>
        <taxon>Arthropoda</taxon>
        <taxon>Hexapoda</taxon>
        <taxon>Insecta</taxon>
        <taxon>Pterygota</taxon>
        <taxon>Neoptera</taxon>
        <taxon>Endopterygota</taxon>
        <taxon>Coleoptera</taxon>
        <taxon>Polyphaga</taxon>
        <taxon>Cucujiformia</taxon>
        <taxon>Coccinelloidea</taxon>
        <taxon>Coccinellidae</taxon>
        <taxon>Epilachninae</taxon>
        <taxon>Epilachnini</taxon>
        <taxon>Henosepilachna</taxon>
    </lineage>
</organism>
<dbReference type="EMBL" id="JARQZJ010000032">
    <property type="protein sequence ID" value="KAK9874523.1"/>
    <property type="molecule type" value="Genomic_DNA"/>
</dbReference>
<evidence type="ECO:0000256" key="1">
    <source>
        <dbReference type="SAM" id="MobiDB-lite"/>
    </source>
</evidence>
<gene>
    <name evidence="2" type="ORF">WA026_005367</name>
</gene>
<proteinExistence type="predicted"/>
<name>A0AAW1TW56_9CUCU</name>
<evidence type="ECO:0000313" key="2">
    <source>
        <dbReference type="EMBL" id="KAK9874523.1"/>
    </source>
</evidence>
<dbReference type="AlphaFoldDB" id="A0AAW1TW56"/>
<accession>A0AAW1TW56</accession>
<sequence>MQSDPERAAVIARTRKENLRKPKHSGCVPRTAASKVTFSALGDGAGLQREHSDRGTAPVGGQAGRKNTATVGTQTTPWMRNGQNESLKTLSGVTTLEDFLSIENKEWDEKIFTNTEVILGNPLNTEEGIVKVVFVNKKEPSMNRSIQKLFKERFPMLGQPEEDIEILEQITRNRKQTSEIKQKIIKMIYQEDDRSIWEVLEKLRNETVDDEKIAIHYINEMSIERFRKIIETVFVCSTTKVLIYTNKEMASVKPAADKKERKSYAIIVETAKDGYASTLRKVKESLTNIEAKNAIKGMRSTKEGKLLITLEKDEEKMKEIHEAIKNVPDGLKARKTNAEKK</sequence>
<keyword evidence="3" id="KW-1185">Reference proteome</keyword>
<evidence type="ECO:0000313" key="3">
    <source>
        <dbReference type="Proteomes" id="UP001431783"/>
    </source>
</evidence>
<dbReference type="Proteomes" id="UP001431783">
    <property type="component" value="Unassembled WGS sequence"/>
</dbReference>
<feature type="compositionally biased region" description="Polar residues" evidence="1">
    <location>
        <begin position="65"/>
        <end position="76"/>
    </location>
</feature>